<organism evidence="1 2">
    <name type="scientific">Ramazzottius varieornatus</name>
    <name type="common">Water bear</name>
    <name type="synonym">Tardigrade</name>
    <dbReference type="NCBI Taxonomy" id="947166"/>
    <lineage>
        <taxon>Eukaryota</taxon>
        <taxon>Metazoa</taxon>
        <taxon>Ecdysozoa</taxon>
        <taxon>Tardigrada</taxon>
        <taxon>Eutardigrada</taxon>
        <taxon>Parachela</taxon>
        <taxon>Hypsibioidea</taxon>
        <taxon>Ramazzottiidae</taxon>
        <taxon>Ramazzottius</taxon>
    </lineage>
</organism>
<sequence length="125" mass="13754">MAYPIVCYKSFFTDRKPRVLLQGPSGQADSNAVSAVKTNTTSVRALGVNGKPGGFLISTLMTLNVAICLLPKETYYTIMMLTDVELPLFYAVAERLGPIVDPILIVLGNTELRRMAFGRICRHCK</sequence>
<protein>
    <submittedName>
        <fullName evidence="1">Uncharacterized protein</fullName>
    </submittedName>
</protein>
<name>A0A1D1V8F8_RAMVA</name>
<evidence type="ECO:0000313" key="1">
    <source>
        <dbReference type="EMBL" id="GAU94798.1"/>
    </source>
</evidence>
<dbReference type="Proteomes" id="UP000186922">
    <property type="component" value="Unassembled WGS sequence"/>
</dbReference>
<keyword evidence="2" id="KW-1185">Reference proteome</keyword>
<gene>
    <name evidence="1" type="primary">RvY_06510-1</name>
    <name evidence="1" type="synonym">RvY_06510.1</name>
    <name evidence="1" type="ORF">RvY_06510</name>
</gene>
<accession>A0A1D1V8F8</accession>
<comment type="caution">
    <text evidence="1">The sequence shown here is derived from an EMBL/GenBank/DDBJ whole genome shotgun (WGS) entry which is preliminary data.</text>
</comment>
<proteinExistence type="predicted"/>
<evidence type="ECO:0000313" key="2">
    <source>
        <dbReference type="Proteomes" id="UP000186922"/>
    </source>
</evidence>
<dbReference type="EMBL" id="BDGG01000003">
    <property type="protein sequence ID" value="GAU94798.1"/>
    <property type="molecule type" value="Genomic_DNA"/>
</dbReference>
<reference evidence="1 2" key="1">
    <citation type="journal article" date="2016" name="Nat. Commun.">
        <title>Extremotolerant tardigrade genome and improved radiotolerance of human cultured cells by tardigrade-unique protein.</title>
        <authorList>
            <person name="Hashimoto T."/>
            <person name="Horikawa D.D."/>
            <person name="Saito Y."/>
            <person name="Kuwahara H."/>
            <person name="Kozuka-Hata H."/>
            <person name="Shin-I T."/>
            <person name="Minakuchi Y."/>
            <person name="Ohishi K."/>
            <person name="Motoyama A."/>
            <person name="Aizu T."/>
            <person name="Enomoto A."/>
            <person name="Kondo K."/>
            <person name="Tanaka S."/>
            <person name="Hara Y."/>
            <person name="Koshikawa S."/>
            <person name="Sagara H."/>
            <person name="Miura T."/>
            <person name="Yokobori S."/>
            <person name="Miyagawa K."/>
            <person name="Suzuki Y."/>
            <person name="Kubo T."/>
            <person name="Oyama M."/>
            <person name="Kohara Y."/>
            <person name="Fujiyama A."/>
            <person name="Arakawa K."/>
            <person name="Katayama T."/>
            <person name="Toyoda A."/>
            <person name="Kunieda T."/>
        </authorList>
    </citation>
    <scope>NUCLEOTIDE SEQUENCE [LARGE SCALE GENOMIC DNA]</scope>
    <source>
        <strain evidence="1 2">YOKOZUNA-1</strain>
    </source>
</reference>
<dbReference type="AlphaFoldDB" id="A0A1D1V8F8"/>